<dbReference type="RefSeq" id="WP_182331634.1">
    <property type="nucleotide sequence ID" value="NZ_CP058555.1"/>
</dbReference>
<organism evidence="1 2">
    <name type="scientific">Sphingobacterium paramultivorum</name>
    <dbReference type="NCBI Taxonomy" id="2886510"/>
    <lineage>
        <taxon>Bacteria</taxon>
        <taxon>Pseudomonadati</taxon>
        <taxon>Bacteroidota</taxon>
        <taxon>Sphingobacteriia</taxon>
        <taxon>Sphingobacteriales</taxon>
        <taxon>Sphingobacteriaceae</taxon>
        <taxon>Sphingobacterium</taxon>
    </lineage>
</organism>
<proteinExistence type="predicted"/>
<dbReference type="AlphaFoldDB" id="A0A7G5DZF3"/>
<protein>
    <submittedName>
        <fullName evidence="1">Uncharacterized protein</fullName>
    </submittedName>
</protein>
<accession>A0A7G5DZF3</accession>
<keyword evidence="2" id="KW-1185">Reference proteome</keyword>
<evidence type="ECO:0000313" key="2">
    <source>
        <dbReference type="Proteomes" id="UP000515450"/>
    </source>
</evidence>
<reference evidence="1 2" key="1">
    <citation type="journal article" date="2020" name="G3 (Bethesda)">
        <title>CeMbio - The Caenorhabditis elegans Microbiome Resource.</title>
        <authorList>
            <person name="Dirksen P."/>
            <person name="Assie A."/>
            <person name="Zimmermann J."/>
            <person name="Zhang F."/>
            <person name="Tietje A.M."/>
            <person name="Marsh S.A."/>
            <person name="Felix M.A."/>
            <person name="Shapira M."/>
            <person name="Kaleta C."/>
            <person name="Schulenburg H."/>
            <person name="Samuel B."/>
        </authorList>
    </citation>
    <scope>NUCLEOTIDE SEQUENCE [LARGE SCALE GENOMIC DNA]</scope>
    <source>
        <strain evidence="1 2">BIGb0170</strain>
    </source>
</reference>
<dbReference type="EMBL" id="CP058555">
    <property type="protein sequence ID" value="QMV67128.1"/>
    <property type="molecule type" value="Genomic_DNA"/>
</dbReference>
<gene>
    <name evidence="1" type="ORF">HS960_05420</name>
</gene>
<sequence length="163" mass="18938">MKIFITILAILNTYTAFGQKYVDFPSFEKFYSTFGELLKYPDGLETKQPSTVTLMKINFAANGEVQSISFSDSAFPKFVDLIQKMENKFDFKSIYEDIKIKHNSAAQVIIPIQIDYEQIGEWQSKISSDNIKKLYFFDGKPISGEYFFYPNIYYKYVVGPVNR</sequence>
<evidence type="ECO:0000313" key="1">
    <source>
        <dbReference type="EMBL" id="QMV67128.1"/>
    </source>
</evidence>
<name>A0A7G5DZF3_9SPHI</name>
<dbReference type="Proteomes" id="UP000515450">
    <property type="component" value="Chromosome"/>
</dbReference>